<organism evidence="2 3">
    <name type="scientific">Monosporascus ibericus</name>
    <dbReference type="NCBI Taxonomy" id="155417"/>
    <lineage>
        <taxon>Eukaryota</taxon>
        <taxon>Fungi</taxon>
        <taxon>Dikarya</taxon>
        <taxon>Ascomycota</taxon>
        <taxon>Pezizomycotina</taxon>
        <taxon>Sordariomycetes</taxon>
        <taxon>Xylariomycetidae</taxon>
        <taxon>Xylariales</taxon>
        <taxon>Xylariales incertae sedis</taxon>
        <taxon>Monosporascus</taxon>
    </lineage>
</organism>
<dbReference type="OrthoDB" id="4669688at2759"/>
<feature type="transmembrane region" description="Helical" evidence="1">
    <location>
        <begin position="20"/>
        <end position="45"/>
    </location>
</feature>
<gene>
    <name evidence="2" type="ORF">DL764_001971</name>
</gene>
<evidence type="ECO:0000313" key="3">
    <source>
        <dbReference type="Proteomes" id="UP000293360"/>
    </source>
</evidence>
<sequence length="93" mass="10223">MSLQQLAVRLPRLSEVMGTIQGFFIVLAAAIFAFVLPLEAAAAAIDLENGVYTKRQDTMQCACYAEGLRRGAFEALSDFEAFKKDGTKIQFLD</sequence>
<reference evidence="2 3" key="1">
    <citation type="submission" date="2018-06" db="EMBL/GenBank/DDBJ databases">
        <title>Complete Genomes of Monosporascus.</title>
        <authorList>
            <person name="Robinson A.J."/>
            <person name="Natvig D.O."/>
        </authorList>
    </citation>
    <scope>NUCLEOTIDE SEQUENCE [LARGE SCALE GENOMIC DNA]</scope>
    <source>
        <strain evidence="2 3">CBS 110550</strain>
    </source>
</reference>
<keyword evidence="3" id="KW-1185">Reference proteome</keyword>
<dbReference type="Proteomes" id="UP000293360">
    <property type="component" value="Unassembled WGS sequence"/>
</dbReference>
<dbReference type="AlphaFoldDB" id="A0A4Q4TME0"/>
<dbReference type="EMBL" id="QJNU01000066">
    <property type="protein sequence ID" value="RYP08325.1"/>
    <property type="molecule type" value="Genomic_DNA"/>
</dbReference>
<name>A0A4Q4TME0_9PEZI</name>
<evidence type="ECO:0000313" key="2">
    <source>
        <dbReference type="EMBL" id="RYP08325.1"/>
    </source>
</evidence>
<keyword evidence="1" id="KW-1133">Transmembrane helix</keyword>
<comment type="caution">
    <text evidence="2">The sequence shown here is derived from an EMBL/GenBank/DDBJ whole genome shotgun (WGS) entry which is preliminary data.</text>
</comment>
<keyword evidence="1" id="KW-0812">Transmembrane</keyword>
<keyword evidence="1" id="KW-0472">Membrane</keyword>
<proteinExistence type="predicted"/>
<protein>
    <submittedName>
        <fullName evidence="2">Uncharacterized protein</fullName>
    </submittedName>
</protein>
<accession>A0A4Q4TME0</accession>
<evidence type="ECO:0000256" key="1">
    <source>
        <dbReference type="SAM" id="Phobius"/>
    </source>
</evidence>